<dbReference type="SUPFAM" id="SSF55248">
    <property type="entry name" value="PCD-like"/>
    <property type="match status" value="1"/>
</dbReference>
<comment type="catalytic activity">
    <reaction evidence="1">
        <text>(4aS,6R)-4a-hydroxy-L-erythro-5,6,7,8-tetrahydrobiopterin = (6R)-L-erythro-6,7-dihydrobiopterin + H2O</text>
        <dbReference type="Rhea" id="RHEA:11920"/>
        <dbReference type="ChEBI" id="CHEBI:15377"/>
        <dbReference type="ChEBI" id="CHEBI:15642"/>
        <dbReference type="ChEBI" id="CHEBI:43120"/>
        <dbReference type="EC" id="4.2.1.96"/>
    </reaction>
</comment>
<dbReference type="PANTHER" id="PTHR12599:SF0">
    <property type="entry name" value="PTERIN-4-ALPHA-CARBINOLAMINE DEHYDRATASE"/>
    <property type="match status" value="1"/>
</dbReference>
<comment type="similarity">
    <text evidence="2">Belongs to the pterin-4-alpha-carbinolamine dehydratase family.</text>
</comment>
<evidence type="ECO:0000256" key="4">
    <source>
        <dbReference type="ARBA" id="ARBA00023239"/>
    </source>
</evidence>
<proteinExistence type="inferred from homology"/>
<dbReference type="EMBL" id="QFRJ01000002">
    <property type="protein sequence ID" value="PWH86675.1"/>
    <property type="molecule type" value="Genomic_DNA"/>
</dbReference>
<dbReference type="InterPro" id="IPR036428">
    <property type="entry name" value="PCD_sf"/>
</dbReference>
<evidence type="ECO:0000256" key="3">
    <source>
        <dbReference type="ARBA" id="ARBA00013252"/>
    </source>
</evidence>
<dbReference type="CDD" id="cd00488">
    <property type="entry name" value="PCD_DCoH"/>
    <property type="match status" value="1"/>
</dbReference>
<reference evidence="5 6" key="1">
    <citation type="submission" date="2018-05" db="EMBL/GenBank/DDBJ databases">
        <title>Brumimicrobium oceani sp. nov., isolated from coastal sediment.</title>
        <authorList>
            <person name="Kou Y."/>
        </authorList>
    </citation>
    <scope>NUCLEOTIDE SEQUENCE [LARGE SCALE GENOMIC DNA]</scope>
    <source>
        <strain evidence="5 6">C305</strain>
    </source>
</reference>
<accession>A0A2U2XFW1</accession>
<dbReference type="PANTHER" id="PTHR12599">
    <property type="entry name" value="PTERIN-4-ALPHA-CARBINOLAMINE DEHYDRATASE"/>
    <property type="match status" value="1"/>
</dbReference>
<reference evidence="5 6" key="2">
    <citation type="submission" date="2018-05" db="EMBL/GenBank/DDBJ databases">
        <authorList>
            <person name="Lanie J.A."/>
            <person name="Ng W.-L."/>
            <person name="Kazmierczak K.M."/>
            <person name="Andrzejewski T.M."/>
            <person name="Davidsen T.M."/>
            <person name="Wayne K.J."/>
            <person name="Tettelin H."/>
            <person name="Glass J.I."/>
            <person name="Rusch D."/>
            <person name="Podicherti R."/>
            <person name="Tsui H.-C.T."/>
            <person name="Winkler M.E."/>
        </authorList>
    </citation>
    <scope>NUCLEOTIDE SEQUENCE [LARGE SCALE GENOMIC DNA]</scope>
    <source>
        <strain evidence="5 6">C305</strain>
    </source>
</reference>
<dbReference type="InterPro" id="IPR001533">
    <property type="entry name" value="Pterin_deHydtase"/>
</dbReference>
<gene>
    <name evidence="5" type="ORF">DIT68_04400</name>
</gene>
<dbReference type="RefSeq" id="WP_109358787.1">
    <property type="nucleotide sequence ID" value="NZ_QFRJ01000002.1"/>
</dbReference>
<comment type="caution">
    <text evidence="5">The sequence shown here is derived from an EMBL/GenBank/DDBJ whole genome shotgun (WGS) entry which is preliminary data.</text>
</comment>
<organism evidence="5 6">
    <name type="scientific">Brumimicrobium oceani</name>
    <dbReference type="NCBI Taxonomy" id="2100725"/>
    <lineage>
        <taxon>Bacteria</taxon>
        <taxon>Pseudomonadati</taxon>
        <taxon>Bacteroidota</taxon>
        <taxon>Flavobacteriia</taxon>
        <taxon>Flavobacteriales</taxon>
        <taxon>Crocinitomicaceae</taxon>
        <taxon>Brumimicrobium</taxon>
    </lineage>
</organism>
<evidence type="ECO:0000256" key="1">
    <source>
        <dbReference type="ARBA" id="ARBA00001554"/>
    </source>
</evidence>
<protein>
    <recommendedName>
        <fullName evidence="3">4a-hydroxytetrahydrobiopterin dehydratase</fullName>
        <ecNumber evidence="3">4.2.1.96</ecNumber>
    </recommendedName>
</protein>
<dbReference type="EC" id="4.2.1.96" evidence="3"/>
<dbReference type="GO" id="GO:0008124">
    <property type="term" value="F:4-alpha-hydroxytetrahydrobiopterin dehydratase activity"/>
    <property type="evidence" value="ECO:0007669"/>
    <property type="project" value="UniProtKB-EC"/>
</dbReference>
<dbReference type="GO" id="GO:0006729">
    <property type="term" value="P:tetrahydrobiopterin biosynthetic process"/>
    <property type="evidence" value="ECO:0007669"/>
    <property type="project" value="InterPro"/>
</dbReference>
<evidence type="ECO:0000313" key="5">
    <source>
        <dbReference type="EMBL" id="PWH86675.1"/>
    </source>
</evidence>
<name>A0A2U2XFW1_9FLAO</name>
<keyword evidence="4" id="KW-0456">Lyase</keyword>
<evidence type="ECO:0000313" key="6">
    <source>
        <dbReference type="Proteomes" id="UP000245370"/>
    </source>
</evidence>
<sequence length="81" mass="9489">MNWSIENNRLERDFTFEDFNQALAFVNKLGEIAEDLDHHPTILLHSYKKVNIKLTTSEEGNIVTEMDHKMSKRIDEALKTI</sequence>
<dbReference type="OrthoDB" id="9794987at2"/>
<keyword evidence="6" id="KW-1185">Reference proteome</keyword>
<dbReference type="Gene3D" id="3.30.1360.20">
    <property type="entry name" value="Transcriptional coactivator/pterin dehydratase"/>
    <property type="match status" value="1"/>
</dbReference>
<evidence type="ECO:0000256" key="2">
    <source>
        <dbReference type="ARBA" id="ARBA00006472"/>
    </source>
</evidence>
<dbReference type="AlphaFoldDB" id="A0A2U2XFW1"/>
<dbReference type="Proteomes" id="UP000245370">
    <property type="component" value="Unassembled WGS sequence"/>
</dbReference>
<dbReference type="Pfam" id="PF01329">
    <property type="entry name" value="Pterin_4a"/>
    <property type="match status" value="1"/>
</dbReference>